<keyword evidence="3 9" id="KW-0812">Transmembrane</keyword>
<dbReference type="InterPro" id="IPR022522">
    <property type="entry name" value="Flagellar_motor_stator_MotA"/>
</dbReference>
<comment type="similarity">
    <text evidence="7">Belongs to the exbB/tolQ family.</text>
</comment>
<accession>A0A7Y7Z5S4</accession>
<keyword evidence="6 9" id="KW-0472">Membrane</keyword>
<sequence>MLIFLGLFVALASSLGGFVLSGGSLGPLYQPTELLMIVGAALGAFIAANNGKAIRATFGAISTFKRSTGYDKAFYLDLLGMLYNLLNKARRESLLAIERDIDDPQQSPVFSQYPQLLNDPLLLNFVVDYLRLLISLSLQAHELDELMQHEIEEFENEAHLPADALYKISDGLPAFGIVAAVLGVVKALSAVNVGPDMMGQMIAHALVGTFLGIYLAYGVVAPLASRIERQTAESTKMLHCLRVTLLAHVKGIPPQLSVEFGRKALHSEERPSADELENHVRGGIGQPSPATA</sequence>
<protein>
    <submittedName>
        <fullName evidence="12">Flagellar motor stator protein MotA</fullName>
    </submittedName>
</protein>
<feature type="transmembrane region" description="Helical" evidence="9">
    <location>
        <begin position="31"/>
        <end position="48"/>
    </location>
</feature>
<evidence type="ECO:0000256" key="7">
    <source>
        <dbReference type="RuleBase" id="RU004057"/>
    </source>
</evidence>
<evidence type="ECO:0000256" key="8">
    <source>
        <dbReference type="SAM" id="MobiDB-lite"/>
    </source>
</evidence>
<keyword evidence="12" id="KW-0282">Flagellum</keyword>
<dbReference type="NCBIfam" id="TIGR03818">
    <property type="entry name" value="MotA1"/>
    <property type="match status" value="1"/>
</dbReference>
<keyword evidence="12" id="KW-0969">Cilium</keyword>
<dbReference type="InterPro" id="IPR046786">
    <property type="entry name" value="MotA_N"/>
</dbReference>
<keyword evidence="7" id="KW-0653">Protein transport</keyword>
<evidence type="ECO:0000259" key="10">
    <source>
        <dbReference type="Pfam" id="PF01618"/>
    </source>
</evidence>
<proteinExistence type="inferred from homology"/>
<evidence type="ECO:0000256" key="6">
    <source>
        <dbReference type="ARBA" id="ARBA00023136"/>
    </source>
</evidence>
<dbReference type="GO" id="GO:0006935">
    <property type="term" value="P:chemotaxis"/>
    <property type="evidence" value="ECO:0007669"/>
    <property type="project" value="InterPro"/>
</dbReference>
<evidence type="ECO:0000256" key="1">
    <source>
        <dbReference type="ARBA" id="ARBA00004651"/>
    </source>
</evidence>
<evidence type="ECO:0000256" key="9">
    <source>
        <dbReference type="SAM" id="Phobius"/>
    </source>
</evidence>
<keyword evidence="7" id="KW-0813">Transport</keyword>
<dbReference type="PANTHER" id="PTHR30433:SF4">
    <property type="entry name" value="MOTILITY PROTEIN A"/>
    <property type="match status" value="1"/>
</dbReference>
<dbReference type="Proteomes" id="UP000542695">
    <property type="component" value="Unassembled WGS sequence"/>
</dbReference>
<keyword evidence="2" id="KW-1003">Cell membrane</keyword>
<dbReference type="GO" id="GO:0015031">
    <property type="term" value="P:protein transport"/>
    <property type="evidence" value="ECO:0007669"/>
    <property type="project" value="UniProtKB-KW"/>
</dbReference>
<name>A0A7Y7Z5S4_PSEPU</name>
<dbReference type="EMBL" id="JACARV010000002">
    <property type="protein sequence ID" value="NWC78757.1"/>
    <property type="molecule type" value="Genomic_DNA"/>
</dbReference>
<feature type="transmembrane region" description="Helical" evidence="9">
    <location>
        <begin position="171"/>
        <end position="189"/>
    </location>
</feature>
<keyword evidence="12" id="KW-0966">Cell projection</keyword>
<organism evidence="12 13">
    <name type="scientific">Pseudomonas putida</name>
    <name type="common">Arthrobacter siderocapsulatus</name>
    <dbReference type="NCBI Taxonomy" id="303"/>
    <lineage>
        <taxon>Bacteria</taxon>
        <taxon>Pseudomonadati</taxon>
        <taxon>Pseudomonadota</taxon>
        <taxon>Gammaproteobacteria</taxon>
        <taxon>Pseudomonadales</taxon>
        <taxon>Pseudomonadaceae</taxon>
        <taxon>Pseudomonas</taxon>
    </lineage>
</organism>
<evidence type="ECO:0000256" key="3">
    <source>
        <dbReference type="ARBA" id="ARBA00022692"/>
    </source>
</evidence>
<evidence type="ECO:0000259" key="11">
    <source>
        <dbReference type="Pfam" id="PF20560"/>
    </source>
</evidence>
<evidence type="ECO:0000256" key="4">
    <source>
        <dbReference type="ARBA" id="ARBA00022779"/>
    </source>
</evidence>
<dbReference type="GO" id="GO:0005886">
    <property type="term" value="C:plasma membrane"/>
    <property type="evidence" value="ECO:0007669"/>
    <property type="project" value="UniProtKB-SubCell"/>
</dbReference>
<feature type="transmembrane region" description="Helical" evidence="9">
    <location>
        <begin position="201"/>
        <end position="220"/>
    </location>
</feature>
<dbReference type="AlphaFoldDB" id="A0A7Y7Z5S4"/>
<dbReference type="InterPro" id="IPR002898">
    <property type="entry name" value="MotA_ExbB_proton_chnl"/>
</dbReference>
<keyword evidence="5 9" id="KW-1133">Transmembrane helix</keyword>
<comment type="subcellular location">
    <subcellularLocation>
        <location evidence="1">Cell membrane</location>
        <topology evidence="1">Multi-pass membrane protein</topology>
    </subcellularLocation>
    <subcellularLocation>
        <location evidence="7">Membrane</location>
        <topology evidence="7">Multi-pass membrane protein</topology>
    </subcellularLocation>
</comment>
<evidence type="ECO:0000313" key="12">
    <source>
        <dbReference type="EMBL" id="NWC78757.1"/>
    </source>
</evidence>
<dbReference type="Pfam" id="PF20560">
    <property type="entry name" value="MotA_N"/>
    <property type="match status" value="1"/>
</dbReference>
<feature type="domain" description="Motility protein A N-terminal" evidence="11">
    <location>
        <begin position="5"/>
        <end position="92"/>
    </location>
</feature>
<evidence type="ECO:0000256" key="5">
    <source>
        <dbReference type="ARBA" id="ARBA00022989"/>
    </source>
</evidence>
<dbReference type="InterPro" id="IPR047055">
    <property type="entry name" value="MotA-like"/>
</dbReference>
<evidence type="ECO:0000313" key="13">
    <source>
        <dbReference type="Proteomes" id="UP000542695"/>
    </source>
</evidence>
<feature type="domain" description="MotA/TolQ/ExbB proton channel" evidence="10">
    <location>
        <begin position="139"/>
        <end position="236"/>
    </location>
</feature>
<dbReference type="GO" id="GO:0071978">
    <property type="term" value="P:bacterial-type flagellum-dependent swarming motility"/>
    <property type="evidence" value="ECO:0007669"/>
    <property type="project" value="InterPro"/>
</dbReference>
<feature type="region of interest" description="Disordered" evidence="8">
    <location>
        <begin position="267"/>
        <end position="292"/>
    </location>
</feature>
<dbReference type="RefSeq" id="WP_046786918.1">
    <property type="nucleotide sequence ID" value="NZ_JABTYF010000001.1"/>
</dbReference>
<comment type="caution">
    <text evidence="12">The sequence shown here is derived from an EMBL/GenBank/DDBJ whole genome shotgun (WGS) entry which is preliminary data.</text>
</comment>
<dbReference type="PANTHER" id="PTHR30433">
    <property type="entry name" value="CHEMOTAXIS PROTEIN MOTA"/>
    <property type="match status" value="1"/>
</dbReference>
<gene>
    <name evidence="12" type="primary">motA</name>
    <name evidence="12" type="ORF">HX798_00480</name>
</gene>
<keyword evidence="4" id="KW-0283">Flagellar rotation</keyword>
<reference evidence="12 13" key="1">
    <citation type="submission" date="2020-04" db="EMBL/GenBank/DDBJ databases">
        <title>Molecular characterization of pseudomonads from Agaricus bisporus reveal novel blotch 2 pathogens in Western Europe.</title>
        <authorList>
            <person name="Taparia T."/>
            <person name="Krijger M."/>
            <person name="Haynes E."/>
            <person name="Elpinstone J.G."/>
            <person name="Noble R."/>
            <person name="Van Der Wolf J."/>
        </authorList>
    </citation>
    <scope>NUCLEOTIDE SEQUENCE [LARGE SCALE GENOMIC DNA]</scope>
    <source>
        <strain evidence="12 13">P7765</strain>
    </source>
</reference>
<feature type="compositionally biased region" description="Basic and acidic residues" evidence="8">
    <location>
        <begin position="267"/>
        <end position="280"/>
    </location>
</feature>
<dbReference type="Pfam" id="PF01618">
    <property type="entry name" value="MotA_ExbB"/>
    <property type="match status" value="1"/>
</dbReference>
<evidence type="ECO:0000256" key="2">
    <source>
        <dbReference type="ARBA" id="ARBA00022475"/>
    </source>
</evidence>